<dbReference type="Proteomes" id="UP001234202">
    <property type="component" value="Unassembled WGS sequence"/>
</dbReference>
<keyword evidence="2" id="KW-1185">Reference proteome</keyword>
<accession>A0ACC2XPJ7</accession>
<protein>
    <submittedName>
        <fullName evidence="1">Uncharacterized protein</fullName>
    </submittedName>
</protein>
<comment type="caution">
    <text evidence="1">The sequence shown here is derived from an EMBL/GenBank/DDBJ whole genome shotgun (WGS) entry which is preliminary data.</text>
</comment>
<reference evidence="1" key="1">
    <citation type="submission" date="2023-04" db="EMBL/GenBank/DDBJ databases">
        <title>Draft Genome sequencing of Naganishia species isolated from polar environments using Oxford Nanopore Technology.</title>
        <authorList>
            <person name="Leo P."/>
            <person name="Venkateswaran K."/>
        </authorList>
    </citation>
    <scope>NUCLEOTIDE SEQUENCE</scope>
    <source>
        <strain evidence="1">DBVPG 5303</strain>
    </source>
</reference>
<proteinExistence type="predicted"/>
<evidence type="ECO:0000313" key="2">
    <source>
        <dbReference type="Proteomes" id="UP001234202"/>
    </source>
</evidence>
<organism evidence="1 2">
    <name type="scientific">Naganishia onofrii</name>
    <dbReference type="NCBI Taxonomy" id="1851511"/>
    <lineage>
        <taxon>Eukaryota</taxon>
        <taxon>Fungi</taxon>
        <taxon>Dikarya</taxon>
        <taxon>Basidiomycota</taxon>
        <taxon>Agaricomycotina</taxon>
        <taxon>Tremellomycetes</taxon>
        <taxon>Filobasidiales</taxon>
        <taxon>Filobasidiaceae</taxon>
        <taxon>Naganishia</taxon>
    </lineage>
</organism>
<name>A0ACC2XPJ7_9TREE</name>
<evidence type="ECO:0000313" key="1">
    <source>
        <dbReference type="EMBL" id="KAJ9124622.1"/>
    </source>
</evidence>
<gene>
    <name evidence="1" type="ORF">QFC24_002989</name>
</gene>
<dbReference type="EMBL" id="JASBWV010000009">
    <property type="protein sequence ID" value="KAJ9124622.1"/>
    <property type="molecule type" value="Genomic_DNA"/>
</dbReference>
<sequence length="139" mass="15937">MNDLLTAATSNDKPDDSRNGTRDDLRNPELKAVESWIKEYERNSWEPPKLIVAVEFDYWGPHATKTWTEIGYSRGFQIVQWTMLAQPGHPVFLDVLGRIIRDVEKQRGVQDDYAKGQFKQEISKDTLLDVLDFTGPGVL</sequence>